<keyword evidence="2" id="KW-1133">Transmembrane helix</keyword>
<dbReference type="OrthoDB" id="501439at2"/>
<proteinExistence type="predicted"/>
<feature type="domain" description="DUF7088" evidence="4">
    <location>
        <begin position="105"/>
        <end position="168"/>
    </location>
</feature>
<dbReference type="SUPFAM" id="SSF52317">
    <property type="entry name" value="Class I glutamine amidotransferase-like"/>
    <property type="match status" value="1"/>
</dbReference>
<organism evidence="5 6">
    <name type="scientific">Rippkaea orientalis (strain PCC 8801 / RF-1)</name>
    <name type="common">Cyanothece sp. (strain PCC 8801)</name>
    <dbReference type="NCBI Taxonomy" id="41431"/>
    <lineage>
        <taxon>Bacteria</taxon>
        <taxon>Bacillati</taxon>
        <taxon>Cyanobacteriota</taxon>
        <taxon>Cyanophyceae</taxon>
        <taxon>Oscillatoriophycideae</taxon>
        <taxon>Chroococcales</taxon>
        <taxon>Aphanothecaceae</taxon>
        <taxon>Rippkaea</taxon>
        <taxon>Rippkaea orientalis</taxon>
    </lineage>
</organism>
<dbReference type="Pfam" id="PF23357">
    <property type="entry name" value="DUF7088"/>
    <property type="match status" value="1"/>
</dbReference>
<dbReference type="Pfam" id="PF09822">
    <property type="entry name" value="ABC_transp_aux"/>
    <property type="match status" value="1"/>
</dbReference>
<evidence type="ECO:0008006" key="7">
    <source>
        <dbReference type="Google" id="ProtNLM"/>
    </source>
</evidence>
<dbReference type="InterPro" id="IPR029062">
    <property type="entry name" value="Class_I_gatase-like"/>
</dbReference>
<evidence type="ECO:0000313" key="6">
    <source>
        <dbReference type="Proteomes" id="UP000008204"/>
    </source>
</evidence>
<reference evidence="6" key="1">
    <citation type="journal article" date="2011" name="MBio">
        <title>Novel metabolic attributes of the genus Cyanothece, comprising a group of unicellular nitrogen-fixing Cyanobacteria.</title>
        <authorList>
            <person name="Bandyopadhyay A."/>
            <person name="Elvitigala T."/>
            <person name="Welsh E."/>
            <person name="Stockel J."/>
            <person name="Liberton M."/>
            <person name="Min H."/>
            <person name="Sherman L.A."/>
            <person name="Pakrasi H.B."/>
        </authorList>
    </citation>
    <scope>NUCLEOTIDE SEQUENCE [LARGE SCALE GENOMIC DNA]</scope>
    <source>
        <strain evidence="6">PCC 8801</strain>
    </source>
</reference>
<keyword evidence="6" id="KW-1185">Reference proteome</keyword>
<dbReference type="InterPro" id="IPR039975">
    <property type="entry name" value="IFT52"/>
</dbReference>
<feature type="region of interest" description="Disordered" evidence="1">
    <location>
        <begin position="423"/>
        <end position="514"/>
    </location>
</feature>
<feature type="domain" description="ABC-type uncharacterised transport system" evidence="3">
    <location>
        <begin position="219"/>
        <end position="425"/>
    </location>
</feature>
<dbReference type="PANTHER" id="PTHR12969">
    <property type="entry name" value="NGD5/OSM-6/IFT52"/>
    <property type="match status" value="1"/>
</dbReference>
<dbReference type="AlphaFoldDB" id="B7K0V3"/>
<evidence type="ECO:0000259" key="3">
    <source>
        <dbReference type="Pfam" id="PF09822"/>
    </source>
</evidence>
<feature type="compositionally biased region" description="Polar residues" evidence="1">
    <location>
        <begin position="495"/>
        <end position="505"/>
    </location>
</feature>
<feature type="transmembrane region" description="Helical" evidence="2">
    <location>
        <begin position="576"/>
        <end position="600"/>
    </location>
</feature>
<keyword evidence="2" id="KW-0472">Membrane</keyword>
<dbReference type="InterPro" id="IPR055396">
    <property type="entry name" value="DUF7088"/>
</dbReference>
<feature type="compositionally biased region" description="Low complexity" evidence="1">
    <location>
        <begin position="423"/>
        <end position="448"/>
    </location>
</feature>
<evidence type="ECO:0000313" key="5">
    <source>
        <dbReference type="EMBL" id="ACK65094.1"/>
    </source>
</evidence>
<keyword evidence="2" id="KW-0812">Transmembrane</keyword>
<accession>B7K0V3</accession>
<dbReference type="InterPro" id="IPR019196">
    <property type="entry name" value="ABC_transp_unknown"/>
</dbReference>
<feature type="transmembrane region" description="Helical" evidence="2">
    <location>
        <begin position="37"/>
        <end position="60"/>
    </location>
</feature>
<dbReference type="Proteomes" id="UP000008204">
    <property type="component" value="Chromosome"/>
</dbReference>
<evidence type="ECO:0000256" key="2">
    <source>
        <dbReference type="SAM" id="Phobius"/>
    </source>
</evidence>
<protein>
    <recommendedName>
        <fullName evidence="7">ABC-type uncharacterized transport system domain-containing protein</fullName>
    </recommendedName>
</protein>
<feature type="transmembrane region" description="Helical" evidence="2">
    <location>
        <begin position="12"/>
        <end position="31"/>
    </location>
</feature>
<dbReference type="KEGG" id="cyp:PCC8801_1019"/>
<dbReference type="PANTHER" id="PTHR12969:SF7">
    <property type="entry name" value="INTRAFLAGELLAR TRANSPORT PROTEIN 52 HOMOLOG"/>
    <property type="match status" value="1"/>
</dbReference>
<dbReference type="RefSeq" id="WP_012594369.1">
    <property type="nucleotide sequence ID" value="NC_011726.1"/>
</dbReference>
<name>B7K0V3_RIPO1</name>
<gene>
    <name evidence="5" type="ordered locus">PCC8801_1019</name>
</gene>
<dbReference type="HOGENOM" id="CLU_018716_0_0_3"/>
<sequence>MKIKFNYRAILKYLFIPGIILTVAGLVVGLTTKKWSILPMSLVIGGSILIVAWLLFLLITGRGFWTKRSTQAGTNALVSTLSLIAILGVINFVAVRYLTPIDLTENQLFTLSPQTQEVVKNLKEPLKVWIFTKDTNSIDKKLLENYRRYNQNFTFEFVDPDTNLGLTQKFNVKSLGDVYVEYGDKKQLAQTLIAFDSPEPLSEIKLTNAIEKIQRNYIPTIYLLQGHGEYSLEQSQEASISIAVSSLKDKGYQVKPLNLAEITGIPEDADTIIIAGPQRKLLEQEITALKTYSEQGGNLLVLLNPNTETGLEPVLEEWGIKLDNRIIIDGSSSLGPAIPLITSYGSHPITKEFGNGMSFYPLSRPIDTVETKDVEATSLLVTSDKMWAESDVESEEVTFDDTKDIAGPFDLGVALIRQINQEQNNTTQSSSSENKVTETPIPSSSPSPEAKETETATPSPSPEAKETETATPSSSPEAKETETATPSPSPEATPDSQKSESSPQNKTTEETLKKTESRMVVIGNSTFITDTLFDQQLNGDVFLNSVQWLATKDDQPLSIRPKEAKNRRINLTPIQAGILTLLNLVVFPLLGLVAAGITWWRRR</sequence>
<evidence type="ECO:0000259" key="4">
    <source>
        <dbReference type="Pfam" id="PF23357"/>
    </source>
</evidence>
<dbReference type="eggNOG" id="COG3225">
    <property type="taxonomic scope" value="Bacteria"/>
</dbReference>
<feature type="compositionally biased region" description="Low complexity" evidence="1">
    <location>
        <begin position="483"/>
        <end position="494"/>
    </location>
</feature>
<evidence type="ECO:0000256" key="1">
    <source>
        <dbReference type="SAM" id="MobiDB-lite"/>
    </source>
</evidence>
<dbReference type="EMBL" id="CP001287">
    <property type="protein sequence ID" value="ACK65094.1"/>
    <property type="molecule type" value="Genomic_DNA"/>
</dbReference>
<dbReference type="STRING" id="41431.PCC8801_1019"/>
<feature type="transmembrane region" description="Helical" evidence="2">
    <location>
        <begin position="72"/>
        <end position="98"/>
    </location>
</feature>